<sequence>MSVLDELGYRVELTSTEYVLSTLKNFLKTSSEEEFLEHYLYTVDKVLSNRPSNYGCINALKALGTYILENPGFSLEDVFKIVNELINVIDNACTQSAIIASNRINNEDVLMTNSRSLCLQRMFRALIDRGINVKVYVLESRPGMEGLETAKWLDDNGLETYLIIDSATRFFIKNVDKVIIGAEAVAANGAVISKVGTSLLSLIANEARVRVLVVSPMYKFSYETVFGETFKIVEGDWKYLMSSEVRRNLPENYSVYVPLFDITPPEYIDALVTEYGLFSPQALAVIAKQTYWFKYGASNLEEIVGKIKKNFFNR</sequence>
<evidence type="ECO:0000256" key="4">
    <source>
        <dbReference type="ARBA" id="ARBA00022917"/>
    </source>
</evidence>
<evidence type="ECO:0000256" key="8">
    <source>
        <dbReference type="RuleBase" id="RU003814"/>
    </source>
</evidence>
<dbReference type="Gene3D" id="3.40.50.10470">
    <property type="entry name" value="Translation initiation factor eif-2b, domain 2"/>
    <property type="match status" value="1"/>
</dbReference>
<dbReference type="AlphaFoldDB" id="A0A7C4JME6"/>
<accession>A0A7C4JME6</accession>
<dbReference type="EMBL" id="DTBP01000034">
    <property type="protein sequence ID" value="HGQ74302.1"/>
    <property type="molecule type" value="Genomic_DNA"/>
</dbReference>
<organism evidence="10">
    <name type="scientific">Staphylothermus marinus</name>
    <dbReference type="NCBI Taxonomy" id="2280"/>
    <lineage>
        <taxon>Archaea</taxon>
        <taxon>Thermoproteota</taxon>
        <taxon>Thermoprotei</taxon>
        <taxon>Desulfurococcales</taxon>
        <taxon>Desulfurococcaceae</taxon>
        <taxon>Staphylothermus</taxon>
    </lineage>
</organism>
<comment type="caution">
    <text evidence="10">The sequence shown here is derived from an EMBL/GenBank/DDBJ whole genome shotgun (WGS) entry which is preliminary data.</text>
</comment>
<protein>
    <recommendedName>
        <fullName evidence="5">Translation initiation factor eIF2B subunit delta</fullName>
    </recommendedName>
    <alternativeName>
        <fullName evidence="6">eIF2B GDP-GTP exchange factor subunit delta</fullName>
    </alternativeName>
</protein>
<dbReference type="PANTHER" id="PTHR10233">
    <property type="entry name" value="TRANSLATION INITIATION FACTOR EIF-2B"/>
    <property type="match status" value="1"/>
</dbReference>
<evidence type="ECO:0000256" key="6">
    <source>
        <dbReference type="ARBA" id="ARBA00044356"/>
    </source>
</evidence>
<dbReference type="GO" id="GO:0003743">
    <property type="term" value="F:translation initiation factor activity"/>
    <property type="evidence" value="ECO:0007669"/>
    <property type="project" value="UniProtKB-KW"/>
</dbReference>
<dbReference type="InterPro" id="IPR042529">
    <property type="entry name" value="IF_2B-like_C"/>
</dbReference>
<dbReference type="GO" id="GO:0005829">
    <property type="term" value="C:cytosol"/>
    <property type="evidence" value="ECO:0007669"/>
    <property type="project" value="UniProtKB-SubCell"/>
</dbReference>
<dbReference type="InterPro" id="IPR027363">
    <property type="entry name" value="M1Pi_N"/>
</dbReference>
<comment type="subunit">
    <text evidence="7">Component of the translation initiation factor 2B (eIF2B) complex which is a heterodecamer of two sets of five different subunits: alpha, beta, gamma, delta and epsilon. Subunits alpha, beta and delta comprise a regulatory subcomplex and subunits epsilon and gamma comprise a catalytic subcomplex. Within the complex, the hexameric regulatory complex resides at the center, with the two heterodimeric catalytic subcomplexes bound on opposite sides.</text>
</comment>
<evidence type="ECO:0000256" key="1">
    <source>
        <dbReference type="ARBA" id="ARBA00004514"/>
    </source>
</evidence>
<evidence type="ECO:0000256" key="2">
    <source>
        <dbReference type="ARBA" id="ARBA00022490"/>
    </source>
</evidence>
<dbReference type="InterPro" id="IPR037171">
    <property type="entry name" value="NagB/RpiA_transferase-like"/>
</dbReference>
<dbReference type="InterPro" id="IPR000649">
    <property type="entry name" value="IF-2B-related"/>
</dbReference>
<reference evidence="10" key="1">
    <citation type="journal article" date="2020" name="mSystems">
        <title>Genome- and Community-Level Interaction Insights into Carbon Utilization and Element Cycling Functions of Hydrothermarchaeota in Hydrothermal Sediment.</title>
        <authorList>
            <person name="Zhou Z."/>
            <person name="Liu Y."/>
            <person name="Xu W."/>
            <person name="Pan J."/>
            <person name="Luo Z.H."/>
            <person name="Li M."/>
        </authorList>
    </citation>
    <scope>NUCLEOTIDE SEQUENCE [LARGE SCALE GENOMIC DNA]</scope>
    <source>
        <strain evidence="9">SpSt-638</strain>
        <strain evidence="10">SpSt-648</strain>
    </source>
</reference>
<keyword evidence="2" id="KW-0963">Cytoplasm</keyword>
<dbReference type="Pfam" id="PF01008">
    <property type="entry name" value="IF-2B"/>
    <property type="match status" value="1"/>
</dbReference>
<evidence type="ECO:0000256" key="3">
    <source>
        <dbReference type="ARBA" id="ARBA00022540"/>
    </source>
</evidence>
<evidence type="ECO:0000256" key="5">
    <source>
        <dbReference type="ARBA" id="ARBA00044147"/>
    </source>
</evidence>
<name>A0A7C4JME6_STAMA</name>
<proteinExistence type="inferred from homology"/>
<dbReference type="Gene3D" id="1.20.120.420">
    <property type="entry name" value="translation initiation factor eif-2b, domain 1"/>
    <property type="match status" value="1"/>
</dbReference>
<evidence type="ECO:0000313" key="9">
    <source>
        <dbReference type="EMBL" id="HGQ59595.1"/>
    </source>
</evidence>
<gene>
    <name evidence="9" type="ORF">ENU09_02640</name>
    <name evidence="10" type="ORF">ENU20_04425</name>
</gene>
<comment type="similarity">
    <text evidence="8">Belongs to the eIF-2B alpha/beta/delta subunits family.</text>
</comment>
<dbReference type="PANTHER" id="PTHR10233:SF14">
    <property type="entry name" value="TRANSLATION INITIATION FACTOR EIF-2B SUBUNIT DELTA"/>
    <property type="match status" value="1"/>
</dbReference>
<keyword evidence="4" id="KW-0648">Protein biosynthesis</keyword>
<evidence type="ECO:0000256" key="7">
    <source>
        <dbReference type="ARBA" id="ARBA00046432"/>
    </source>
</evidence>
<dbReference type="EMBL" id="DTBE01000069">
    <property type="protein sequence ID" value="HGQ59595.1"/>
    <property type="molecule type" value="Genomic_DNA"/>
</dbReference>
<dbReference type="SUPFAM" id="SSF100950">
    <property type="entry name" value="NagB/RpiA/CoA transferase-like"/>
    <property type="match status" value="1"/>
</dbReference>
<keyword evidence="3 10" id="KW-0396">Initiation factor</keyword>
<comment type="subcellular location">
    <subcellularLocation>
        <location evidence="1">Cytoplasm</location>
        <location evidence="1">Cytosol</location>
    </subcellularLocation>
</comment>
<evidence type="ECO:0000313" key="10">
    <source>
        <dbReference type="EMBL" id="HGQ74302.1"/>
    </source>
</evidence>